<dbReference type="EMBL" id="JADNRY010000143">
    <property type="protein sequence ID" value="KAF9063565.1"/>
    <property type="molecule type" value="Genomic_DNA"/>
</dbReference>
<dbReference type="OrthoDB" id="2790754at2759"/>
<evidence type="ECO:0000313" key="2">
    <source>
        <dbReference type="Proteomes" id="UP000772434"/>
    </source>
</evidence>
<organism evidence="1 2">
    <name type="scientific">Rhodocollybia butyracea</name>
    <dbReference type="NCBI Taxonomy" id="206335"/>
    <lineage>
        <taxon>Eukaryota</taxon>
        <taxon>Fungi</taxon>
        <taxon>Dikarya</taxon>
        <taxon>Basidiomycota</taxon>
        <taxon>Agaricomycotina</taxon>
        <taxon>Agaricomycetes</taxon>
        <taxon>Agaricomycetidae</taxon>
        <taxon>Agaricales</taxon>
        <taxon>Marasmiineae</taxon>
        <taxon>Omphalotaceae</taxon>
        <taxon>Rhodocollybia</taxon>
    </lineage>
</organism>
<sequence>MSLNVPELSWGSLGFLMHWSQSHGHAVGYSRGGLMTSLISKACQYISSHYGLPGTHTQGDIKTIISFLTTDSHFKYGDINVEAQTYDKDRPYEIVEDKRVKATTIALAITMRLY</sequence>
<evidence type="ECO:0000313" key="1">
    <source>
        <dbReference type="EMBL" id="KAF9063565.1"/>
    </source>
</evidence>
<proteinExistence type="predicted"/>
<accession>A0A9P5PK69</accession>
<gene>
    <name evidence="1" type="ORF">BDP27DRAFT_1477997</name>
</gene>
<dbReference type="Proteomes" id="UP000772434">
    <property type="component" value="Unassembled WGS sequence"/>
</dbReference>
<protein>
    <submittedName>
        <fullName evidence="1">Uncharacterized protein</fullName>
    </submittedName>
</protein>
<name>A0A9P5PK69_9AGAR</name>
<reference evidence="1" key="1">
    <citation type="submission" date="2020-11" db="EMBL/GenBank/DDBJ databases">
        <authorList>
            <consortium name="DOE Joint Genome Institute"/>
            <person name="Ahrendt S."/>
            <person name="Riley R."/>
            <person name="Andreopoulos W."/>
            <person name="Labutti K."/>
            <person name="Pangilinan J."/>
            <person name="Ruiz-Duenas F.J."/>
            <person name="Barrasa J.M."/>
            <person name="Sanchez-Garcia M."/>
            <person name="Camarero S."/>
            <person name="Miyauchi S."/>
            <person name="Serrano A."/>
            <person name="Linde D."/>
            <person name="Babiker R."/>
            <person name="Drula E."/>
            <person name="Ayuso-Fernandez I."/>
            <person name="Pacheco R."/>
            <person name="Padilla G."/>
            <person name="Ferreira P."/>
            <person name="Barriuso J."/>
            <person name="Kellner H."/>
            <person name="Castanera R."/>
            <person name="Alfaro M."/>
            <person name="Ramirez L."/>
            <person name="Pisabarro A.G."/>
            <person name="Kuo A."/>
            <person name="Tritt A."/>
            <person name="Lipzen A."/>
            <person name="He G."/>
            <person name="Yan M."/>
            <person name="Ng V."/>
            <person name="Cullen D."/>
            <person name="Martin F."/>
            <person name="Rosso M.-N."/>
            <person name="Henrissat B."/>
            <person name="Hibbett D."/>
            <person name="Martinez A.T."/>
            <person name="Grigoriev I.V."/>
        </authorList>
    </citation>
    <scope>NUCLEOTIDE SEQUENCE</scope>
    <source>
        <strain evidence="1">AH 40177</strain>
    </source>
</reference>
<dbReference type="AlphaFoldDB" id="A0A9P5PK69"/>
<keyword evidence="2" id="KW-1185">Reference proteome</keyword>
<comment type="caution">
    <text evidence="1">The sequence shown here is derived from an EMBL/GenBank/DDBJ whole genome shotgun (WGS) entry which is preliminary data.</text>
</comment>